<keyword evidence="1" id="KW-0472">Membrane</keyword>
<organism evidence="2 3">
    <name type="scientific">Priestia endophytica DSM 13796</name>
    <dbReference type="NCBI Taxonomy" id="1121089"/>
    <lineage>
        <taxon>Bacteria</taxon>
        <taxon>Bacillati</taxon>
        <taxon>Bacillota</taxon>
        <taxon>Bacilli</taxon>
        <taxon>Bacillales</taxon>
        <taxon>Bacillaceae</taxon>
        <taxon>Priestia</taxon>
    </lineage>
</organism>
<gene>
    <name evidence="2" type="ORF">SAMN02745910_05196</name>
</gene>
<dbReference type="RefSeq" id="WP_061802915.1">
    <property type="nucleotide sequence ID" value="NZ_FOXX01000031.1"/>
</dbReference>
<feature type="transmembrane region" description="Helical" evidence="1">
    <location>
        <begin position="6"/>
        <end position="23"/>
    </location>
</feature>
<proteinExistence type="predicted"/>
<feature type="transmembrane region" description="Helical" evidence="1">
    <location>
        <begin position="35"/>
        <end position="59"/>
    </location>
</feature>
<keyword evidence="1" id="KW-0812">Transmembrane</keyword>
<dbReference type="GeneID" id="93713698"/>
<evidence type="ECO:0000313" key="3">
    <source>
        <dbReference type="Proteomes" id="UP000182762"/>
    </source>
</evidence>
<reference evidence="2 3" key="1">
    <citation type="submission" date="2016-10" db="EMBL/GenBank/DDBJ databases">
        <authorList>
            <person name="Varghese N."/>
            <person name="Submissions S."/>
        </authorList>
    </citation>
    <scope>NUCLEOTIDE SEQUENCE [LARGE SCALE GENOMIC DNA]</scope>
    <source>
        <strain evidence="2 3">DSM 13796</strain>
    </source>
</reference>
<comment type="caution">
    <text evidence="2">The sequence shown here is derived from an EMBL/GenBank/DDBJ whole genome shotgun (WGS) entry which is preliminary data.</text>
</comment>
<dbReference type="EMBL" id="FOXX01000031">
    <property type="protein sequence ID" value="SFQ89086.1"/>
    <property type="molecule type" value="Genomic_DNA"/>
</dbReference>
<dbReference type="Proteomes" id="UP000182762">
    <property type="component" value="Unassembled WGS sequence"/>
</dbReference>
<keyword evidence="3" id="KW-1185">Reference proteome</keyword>
<evidence type="ECO:0000313" key="2">
    <source>
        <dbReference type="EMBL" id="SFQ89086.1"/>
    </source>
</evidence>
<keyword evidence="1" id="KW-1133">Transmembrane helix</keyword>
<evidence type="ECO:0000256" key="1">
    <source>
        <dbReference type="SAM" id="Phobius"/>
    </source>
</evidence>
<sequence>MLETTIITTIILGLTTLLIIWTMETVEGKVIKRTALLIYIFIFVFMVGNFLVEVARYVITN</sequence>
<name>A0A1I6C7B7_9BACI</name>
<protein>
    <submittedName>
        <fullName evidence="2">Uncharacterized protein</fullName>
    </submittedName>
</protein>
<accession>A0A1I6C7B7</accession>